<dbReference type="SUPFAM" id="SSF51695">
    <property type="entry name" value="PLC-like phosphodiesterases"/>
    <property type="match status" value="1"/>
</dbReference>
<dbReference type="Pfam" id="PF03009">
    <property type="entry name" value="GDPD"/>
    <property type="match status" value="1"/>
</dbReference>
<keyword evidence="3" id="KW-1185">Reference proteome</keyword>
<dbReference type="InterPro" id="IPR017946">
    <property type="entry name" value="PLC-like_Pdiesterase_TIM-brl"/>
</dbReference>
<dbReference type="InterPro" id="IPR030395">
    <property type="entry name" value="GP_PDE_dom"/>
</dbReference>
<dbReference type="RefSeq" id="WP_092077211.1">
    <property type="nucleotide sequence ID" value="NZ_FOYI01000002.1"/>
</dbReference>
<evidence type="ECO:0000313" key="2">
    <source>
        <dbReference type="EMBL" id="SFR01646.1"/>
    </source>
</evidence>
<protein>
    <submittedName>
        <fullName evidence="2">Glycerophosphoryl diester phosphodiesterase</fullName>
    </submittedName>
</protein>
<dbReference type="PANTHER" id="PTHR46211">
    <property type="entry name" value="GLYCEROPHOSPHORYL DIESTER PHOSPHODIESTERASE"/>
    <property type="match status" value="1"/>
</dbReference>
<proteinExistence type="predicted"/>
<dbReference type="GO" id="GO:0006629">
    <property type="term" value="P:lipid metabolic process"/>
    <property type="evidence" value="ECO:0007669"/>
    <property type="project" value="InterPro"/>
</dbReference>
<organism evidence="2 3">
    <name type="scientific">Poseidonocella sedimentorum</name>
    <dbReference type="NCBI Taxonomy" id="871652"/>
    <lineage>
        <taxon>Bacteria</taxon>
        <taxon>Pseudomonadati</taxon>
        <taxon>Pseudomonadota</taxon>
        <taxon>Alphaproteobacteria</taxon>
        <taxon>Rhodobacterales</taxon>
        <taxon>Roseobacteraceae</taxon>
        <taxon>Poseidonocella</taxon>
    </lineage>
</organism>
<accession>A0A1I6D851</accession>
<reference evidence="2 3" key="1">
    <citation type="submission" date="2016-10" db="EMBL/GenBank/DDBJ databases">
        <authorList>
            <person name="de Groot N.N."/>
        </authorList>
    </citation>
    <scope>NUCLEOTIDE SEQUENCE [LARGE SCALE GENOMIC DNA]</scope>
    <source>
        <strain evidence="3">KMM 9023,NRIC 0796,JCM 17311,KCTC 23692</strain>
    </source>
</reference>
<dbReference type="Proteomes" id="UP000199302">
    <property type="component" value="Unassembled WGS sequence"/>
</dbReference>
<dbReference type="AlphaFoldDB" id="A0A1I6D851"/>
<dbReference type="EMBL" id="FOYI01000002">
    <property type="protein sequence ID" value="SFR01646.1"/>
    <property type="molecule type" value="Genomic_DNA"/>
</dbReference>
<evidence type="ECO:0000313" key="3">
    <source>
        <dbReference type="Proteomes" id="UP000199302"/>
    </source>
</evidence>
<dbReference type="Gene3D" id="3.20.20.190">
    <property type="entry name" value="Phosphatidylinositol (PI) phosphodiesterase"/>
    <property type="match status" value="1"/>
</dbReference>
<evidence type="ECO:0000259" key="1">
    <source>
        <dbReference type="PROSITE" id="PS51704"/>
    </source>
</evidence>
<dbReference type="GO" id="GO:0008081">
    <property type="term" value="F:phosphoric diester hydrolase activity"/>
    <property type="evidence" value="ECO:0007669"/>
    <property type="project" value="InterPro"/>
</dbReference>
<dbReference type="STRING" id="871652.SAMN04515673_102396"/>
<dbReference type="OrthoDB" id="384721at2"/>
<dbReference type="PROSITE" id="PS51704">
    <property type="entry name" value="GP_PDE"/>
    <property type="match status" value="1"/>
</dbReference>
<name>A0A1I6D851_9RHOB</name>
<sequence>MILPDAFLARPIAHRALHEVAEGRPENSRAAVRAAMERGLPVELDLQLSADGRAMVFHDYELDRLTAETGPVALRPADALRQITLRGGAQGIPSLRDILELVDGRVPLLLEIKDQDGAMGPGVGRLEAALAQDLAPYAGPVAIMSFNPHSVAEIARLLPDLPRGLTTCAYDAEDWPLLPEETRRRLRGIPDFERVGASFISHQARDLSARPVAALREAGVPILCWTIRSEASETEARALADNITFEGYDPG</sequence>
<dbReference type="PANTHER" id="PTHR46211:SF1">
    <property type="entry name" value="GLYCEROPHOSPHODIESTER PHOSPHODIESTERASE, CYTOPLASMIC"/>
    <property type="match status" value="1"/>
</dbReference>
<gene>
    <name evidence="2" type="ORF">SAMN04515673_102396</name>
</gene>
<feature type="domain" description="GP-PDE" evidence="1">
    <location>
        <begin position="9"/>
        <end position="251"/>
    </location>
</feature>